<accession>D1CTG5</accession>
<name>D1CTG5_SINSA</name>
<dbReference type="EMBL" id="DQ403584">
    <property type="protein sequence ID" value="ABD75119.1"/>
    <property type="molecule type" value="Genomic_DNA"/>
</dbReference>
<sequence>MLHSAVLQIDCSHGIHLRVGYKKIGHPCLFACAQSADGAERKRSAGGKAGVP</sequence>
<evidence type="ECO:0000313" key="1">
    <source>
        <dbReference type="EMBL" id="ABD75119.1"/>
    </source>
</evidence>
<organism evidence="1">
    <name type="scientific">Sinorhizobium saheli</name>
    <dbReference type="NCBI Taxonomy" id="36856"/>
    <lineage>
        <taxon>Bacteria</taxon>
        <taxon>Pseudomonadati</taxon>
        <taxon>Pseudomonadota</taxon>
        <taxon>Alphaproteobacteria</taxon>
        <taxon>Hyphomicrobiales</taxon>
        <taxon>Rhizobiaceae</taxon>
        <taxon>Sinorhizobium/Ensifer group</taxon>
        <taxon>Sinorhizobium</taxon>
    </lineage>
</organism>
<protein>
    <submittedName>
        <fullName evidence="1">Uncharacterized protein</fullName>
    </submittedName>
</protein>
<feature type="non-terminal residue" evidence="1">
    <location>
        <position position="52"/>
    </location>
</feature>
<proteinExistence type="predicted"/>
<reference evidence="1" key="1">
    <citation type="submission" date="2006-02" db="EMBL/GenBank/DDBJ databases">
        <title>Sampling the accessory genome of the Sinorhizobium genus by suppressive subtractive hybridization.</title>
        <authorList>
            <person name="Moulin L."/>
            <person name="Ghazoui Z."/>
            <person name="Young P."/>
        </authorList>
    </citation>
    <scope>NUCLEOTIDE SEQUENCE</scope>
    <source>
        <strain evidence="1">LMG7837</strain>
    </source>
</reference>
<dbReference type="AlphaFoldDB" id="D1CTG5"/>